<dbReference type="PANTHER" id="PTHR10815:SF5">
    <property type="entry name" value="METHYLATED-DNA--PROTEIN-CYSTEINE METHYLTRANSFERASE"/>
    <property type="match status" value="1"/>
</dbReference>
<sequence length="363" mass="41201">MLVTDEEQINIFYQALVERDASFTGTFYVGVKTTSIFCIATCRARKPKKENVVFYTKYKEAMDAGFRPCKICRPTENANEAPHQVSEAIELVRNNPKEKISDVRLRQTGINPEQIRRWFKTHYGMTFHTFQRMYRINNALIELKSGSSATNTAYEAGYDSLSGFGYTYKKLMGTTPSECNRQNVVLISRLTTPIGPMFACATDKGLCLLEFVDRRMLETEFSDLQRLFNAKIMNGENQHIETVRRELNEYFAGERMSFTVKLDTPGTTFQQSVWQALCKIPYGQTYSYQQQAESIGNNKAVRAVASANGMNRIAIVIPCHRVIGKNGQLTGYGGGLERKRWLLLHEKENLVAVCGDSVSQYAI</sequence>
<dbReference type="SUPFAM" id="SSF53155">
    <property type="entry name" value="Methylated DNA-protein cysteine methyltransferase domain"/>
    <property type="match status" value="1"/>
</dbReference>
<comment type="subcellular location">
    <subcellularLocation>
        <location evidence="12">Cytoplasm</location>
    </subcellularLocation>
</comment>
<dbReference type="InterPro" id="IPR036217">
    <property type="entry name" value="MethylDNA_cys_MeTrfase_DNAb"/>
</dbReference>
<feature type="binding site" evidence="14">
    <location>
        <position position="45"/>
    </location>
    <ligand>
        <name>DNA</name>
        <dbReference type="ChEBI" id="CHEBI:16991"/>
    </ligand>
</feature>
<dbReference type="NCBIfam" id="TIGR00589">
    <property type="entry name" value="ogt"/>
    <property type="match status" value="1"/>
</dbReference>
<evidence type="ECO:0000256" key="2">
    <source>
        <dbReference type="ARBA" id="ARBA00008711"/>
    </source>
</evidence>
<feature type="active site" description="Nucleophile; methyl group acceptor from either O6-methylguanine or O4-methylthymine" evidence="13">
    <location>
        <position position="319"/>
    </location>
</feature>
<dbReference type="Gene3D" id="3.40.10.10">
    <property type="entry name" value="DNA Methylphosphotriester Repair Domain"/>
    <property type="match status" value="1"/>
</dbReference>
<dbReference type="InterPro" id="IPR004026">
    <property type="entry name" value="Ada_DNA_repair_Zn-bd"/>
</dbReference>
<keyword evidence="4 12" id="KW-0489">Methyltransferase</keyword>
<dbReference type="Pfam" id="PF02870">
    <property type="entry name" value="Methyltransf_1N"/>
    <property type="match status" value="1"/>
</dbReference>
<dbReference type="Gene3D" id="1.10.10.60">
    <property type="entry name" value="Homeodomain-like"/>
    <property type="match status" value="1"/>
</dbReference>
<dbReference type="AlphaFoldDB" id="A0A1C3EMT4"/>
<comment type="catalytic activity">
    <reaction evidence="11 12">
        <text>a 6-O-methyl-2'-deoxyguanosine in DNA + L-cysteinyl-[protein] = S-methyl-L-cysteinyl-[protein] + a 2'-deoxyguanosine in DNA</text>
        <dbReference type="Rhea" id="RHEA:24000"/>
        <dbReference type="Rhea" id="RHEA-COMP:10131"/>
        <dbReference type="Rhea" id="RHEA-COMP:10132"/>
        <dbReference type="Rhea" id="RHEA-COMP:11367"/>
        <dbReference type="Rhea" id="RHEA-COMP:11368"/>
        <dbReference type="ChEBI" id="CHEBI:29950"/>
        <dbReference type="ChEBI" id="CHEBI:82612"/>
        <dbReference type="ChEBI" id="CHEBI:85445"/>
        <dbReference type="ChEBI" id="CHEBI:85448"/>
        <dbReference type="EC" id="2.1.1.63"/>
    </reaction>
</comment>
<dbReference type="EC" id="2.1.1.63" evidence="12"/>
<feature type="binding site" evidence="14">
    <location>
        <position position="67"/>
    </location>
    <ligand>
        <name>DNA</name>
        <dbReference type="ChEBI" id="CHEBI:16991"/>
    </ligand>
</feature>
<dbReference type="Gene3D" id="3.30.160.70">
    <property type="entry name" value="Methylated DNA-protein cysteine methyltransferase domain"/>
    <property type="match status" value="1"/>
</dbReference>
<evidence type="ECO:0000256" key="8">
    <source>
        <dbReference type="ARBA" id="ARBA00023159"/>
    </source>
</evidence>
<dbReference type="FunFam" id="1.10.10.10:FF:000214">
    <property type="entry name" value="Methylated-DNA--protein-cysteine methyltransferase"/>
    <property type="match status" value="1"/>
</dbReference>
<name>A0A1C3EMT4_9GAMM</name>
<dbReference type="InterPro" id="IPR008332">
    <property type="entry name" value="MethylG_MeTrfase_N"/>
</dbReference>
<evidence type="ECO:0000256" key="1">
    <source>
        <dbReference type="ARBA" id="ARBA00001286"/>
    </source>
</evidence>
<comment type="catalytic activity">
    <reaction evidence="1 12">
        <text>a 4-O-methyl-thymidine in DNA + L-cysteinyl-[protein] = a thymidine in DNA + S-methyl-L-cysteinyl-[protein]</text>
        <dbReference type="Rhea" id="RHEA:53428"/>
        <dbReference type="Rhea" id="RHEA-COMP:10131"/>
        <dbReference type="Rhea" id="RHEA-COMP:10132"/>
        <dbReference type="Rhea" id="RHEA-COMP:13555"/>
        <dbReference type="Rhea" id="RHEA-COMP:13556"/>
        <dbReference type="ChEBI" id="CHEBI:29950"/>
        <dbReference type="ChEBI" id="CHEBI:82612"/>
        <dbReference type="ChEBI" id="CHEBI:137386"/>
        <dbReference type="ChEBI" id="CHEBI:137387"/>
        <dbReference type="EC" id="2.1.1.63"/>
    </reaction>
</comment>
<dbReference type="HAMAP" id="MF_00772">
    <property type="entry name" value="OGT"/>
    <property type="match status" value="1"/>
</dbReference>
<comment type="miscellaneous">
    <text evidence="12">This enzyme catalyzes only one turnover and therefore is not strictly catalytic. According to one definition, an enzyme is a biocatalyst that acts repeatedly and over many reaction cycles.</text>
</comment>
<evidence type="ECO:0000256" key="6">
    <source>
        <dbReference type="ARBA" id="ARBA00022763"/>
    </source>
</evidence>
<evidence type="ECO:0000256" key="14">
    <source>
        <dbReference type="PIRSR" id="PIRSR000409-2"/>
    </source>
</evidence>
<keyword evidence="7" id="KW-0805">Transcription regulation</keyword>
<dbReference type="PROSITE" id="PS00374">
    <property type="entry name" value="MGMT"/>
    <property type="match status" value="1"/>
</dbReference>
<dbReference type="SUPFAM" id="SSF46689">
    <property type="entry name" value="Homeodomain-like"/>
    <property type="match status" value="1"/>
</dbReference>
<dbReference type="SUPFAM" id="SSF46767">
    <property type="entry name" value="Methylated DNA-protein cysteine methyltransferase, C-terminal domain"/>
    <property type="match status" value="1"/>
</dbReference>
<keyword evidence="9" id="KW-0804">Transcription</keyword>
<dbReference type="GO" id="GO:0003908">
    <property type="term" value="F:methylated-DNA-[protein]-cysteine S-methyltransferase activity"/>
    <property type="evidence" value="ECO:0007669"/>
    <property type="project" value="UniProtKB-UniRule"/>
</dbReference>
<comment type="similarity">
    <text evidence="2 12">Belongs to the MGMT family.</text>
</comment>
<dbReference type="InterPro" id="IPR018060">
    <property type="entry name" value="HTH_AraC"/>
</dbReference>
<feature type="binding site" evidence="15">
    <location>
        <position position="72"/>
    </location>
    <ligand>
        <name>Zn(2+)</name>
        <dbReference type="ChEBI" id="CHEBI:29105"/>
    </ligand>
</feature>
<dbReference type="InterPro" id="IPR016221">
    <property type="entry name" value="Bifunct_regulatory_prot_Ada"/>
</dbReference>
<comment type="caution">
    <text evidence="17">The sequence shown here is derived from an EMBL/GenBank/DDBJ whole genome shotgun (WGS) entry which is preliminary data.</text>
</comment>
<keyword evidence="8" id="KW-0010">Activator</keyword>
<dbReference type="InterPro" id="IPR014048">
    <property type="entry name" value="MethylDNA_cys_MeTrfase_DNA-bd"/>
</dbReference>
<dbReference type="InterPro" id="IPR001497">
    <property type="entry name" value="MethylDNA_cys_MeTrfase_AS"/>
</dbReference>
<keyword evidence="6 12" id="KW-0227">DNA damage</keyword>
<accession>A0A1C3EMT4</accession>
<dbReference type="InterPro" id="IPR036631">
    <property type="entry name" value="MGMT_N_sf"/>
</dbReference>
<feature type="binding site" evidence="15">
    <location>
        <position position="69"/>
    </location>
    <ligand>
        <name>Zn(2+)</name>
        <dbReference type="ChEBI" id="CHEBI:29105"/>
    </ligand>
</feature>
<dbReference type="CDD" id="cd06445">
    <property type="entry name" value="ATase"/>
    <property type="match status" value="1"/>
</dbReference>
<dbReference type="Proteomes" id="UP000094936">
    <property type="component" value="Unassembled WGS sequence"/>
</dbReference>
<evidence type="ECO:0000313" key="18">
    <source>
        <dbReference type="Proteomes" id="UP000094936"/>
    </source>
</evidence>
<keyword evidence="18" id="KW-1185">Reference proteome</keyword>
<dbReference type="EMBL" id="LYBM01000007">
    <property type="protein sequence ID" value="ODA34535.1"/>
    <property type="molecule type" value="Genomic_DNA"/>
</dbReference>
<evidence type="ECO:0000256" key="10">
    <source>
        <dbReference type="ARBA" id="ARBA00023204"/>
    </source>
</evidence>
<dbReference type="GO" id="GO:0032259">
    <property type="term" value="P:methylation"/>
    <property type="evidence" value="ECO:0007669"/>
    <property type="project" value="UniProtKB-KW"/>
</dbReference>
<feature type="active site" description="Nucleophile; methyl group acceptor from methylphosphotriester" evidence="13">
    <location>
        <position position="38"/>
    </location>
</feature>
<dbReference type="Pfam" id="PF01035">
    <property type="entry name" value="DNA_binding_1"/>
    <property type="match status" value="1"/>
</dbReference>
<feature type="binding site" evidence="14">
    <location>
        <position position="34"/>
    </location>
    <ligand>
        <name>DNA</name>
        <dbReference type="ChEBI" id="CHEBI:16991"/>
    </ligand>
</feature>
<dbReference type="OrthoDB" id="9811249at2"/>
<evidence type="ECO:0000256" key="9">
    <source>
        <dbReference type="ARBA" id="ARBA00023163"/>
    </source>
</evidence>
<evidence type="ECO:0000256" key="11">
    <source>
        <dbReference type="ARBA" id="ARBA00049348"/>
    </source>
</evidence>
<evidence type="ECO:0000256" key="7">
    <source>
        <dbReference type="ARBA" id="ARBA00023015"/>
    </source>
</evidence>
<dbReference type="Pfam" id="PF02805">
    <property type="entry name" value="Ada_Zn_binding"/>
    <property type="match status" value="1"/>
</dbReference>
<evidence type="ECO:0000259" key="16">
    <source>
        <dbReference type="PROSITE" id="PS01124"/>
    </source>
</evidence>
<dbReference type="Gene3D" id="1.10.10.10">
    <property type="entry name" value="Winged helix-like DNA-binding domain superfamily/Winged helix DNA-binding domain"/>
    <property type="match status" value="1"/>
</dbReference>
<dbReference type="GO" id="GO:0005737">
    <property type="term" value="C:cytoplasm"/>
    <property type="evidence" value="ECO:0007669"/>
    <property type="project" value="UniProtKB-SubCell"/>
</dbReference>
<organism evidence="17 18">
    <name type="scientific">Veronia pacifica</name>
    <dbReference type="NCBI Taxonomy" id="1080227"/>
    <lineage>
        <taxon>Bacteria</taxon>
        <taxon>Pseudomonadati</taxon>
        <taxon>Pseudomonadota</taxon>
        <taxon>Gammaproteobacteria</taxon>
        <taxon>Vibrionales</taxon>
        <taxon>Vibrionaceae</taxon>
        <taxon>Veronia</taxon>
    </lineage>
</organism>
<protein>
    <recommendedName>
        <fullName evidence="12">Methylated-DNA--protein-cysteine methyltransferase</fullName>
        <ecNumber evidence="12">2.1.1.63</ecNumber>
    </recommendedName>
    <alternativeName>
        <fullName evidence="12">6-O-methylguanine-DNA methyltransferase</fullName>
        <shortName evidence="12">MGMT</shortName>
    </alternativeName>
    <alternativeName>
        <fullName evidence="12">O-6-methylguanine-DNA-alkyltransferase</fullName>
    </alternativeName>
</protein>
<evidence type="ECO:0000256" key="3">
    <source>
        <dbReference type="ARBA" id="ARBA00022490"/>
    </source>
</evidence>
<evidence type="ECO:0000313" key="17">
    <source>
        <dbReference type="EMBL" id="ODA34535.1"/>
    </source>
</evidence>
<evidence type="ECO:0000256" key="15">
    <source>
        <dbReference type="PIRSR" id="PIRSR000409-3"/>
    </source>
</evidence>
<keyword evidence="3 12" id="KW-0963">Cytoplasm</keyword>
<dbReference type="PROSITE" id="PS01124">
    <property type="entry name" value="HTH_ARAC_FAMILY_2"/>
    <property type="match status" value="1"/>
</dbReference>
<feature type="active site" description="Nucleophile; methyl group acceptor" evidence="12">
    <location>
        <position position="319"/>
    </location>
</feature>
<feature type="binding site" evidence="14">
    <location>
        <position position="43"/>
    </location>
    <ligand>
        <name>DNA</name>
        <dbReference type="ChEBI" id="CHEBI:16991"/>
    </ligand>
</feature>
<comment type="function">
    <text evidence="12">Involved in the cellular defense against the biological effects of O6-methylguanine (O6-MeG) and O4-methylthymine (O4-MeT) in DNA. Repairs the methylated nucleobase in DNA by stoichiometrically transferring the methyl group to a cysteine residue in the enzyme. This is a suicide reaction: the enzyme is irreversibly inactivated.</text>
</comment>
<keyword evidence="14" id="KW-0479">Metal-binding</keyword>
<comment type="cofactor">
    <cofactor evidence="14">
        <name>Zn(2+)</name>
        <dbReference type="ChEBI" id="CHEBI:29105"/>
    </cofactor>
    <text evidence="14">Binds 1 zinc ion per subunit.</text>
</comment>
<dbReference type="SMART" id="SM00342">
    <property type="entry name" value="HTH_ARAC"/>
    <property type="match status" value="1"/>
</dbReference>
<feature type="binding site" evidence="15">
    <location>
        <position position="38"/>
    </location>
    <ligand>
        <name>Zn(2+)</name>
        <dbReference type="ChEBI" id="CHEBI:29105"/>
    </ligand>
</feature>
<dbReference type="GO" id="GO:0043565">
    <property type="term" value="F:sequence-specific DNA binding"/>
    <property type="evidence" value="ECO:0007669"/>
    <property type="project" value="InterPro"/>
</dbReference>
<dbReference type="GO" id="GO:0003700">
    <property type="term" value="F:DNA-binding transcription factor activity"/>
    <property type="evidence" value="ECO:0007669"/>
    <property type="project" value="InterPro"/>
</dbReference>
<proteinExistence type="inferred from homology"/>
<dbReference type="SUPFAM" id="SSF57884">
    <property type="entry name" value="Ada DNA repair protein, N-terminal domain (N-Ada 10)"/>
    <property type="match status" value="1"/>
</dbReference>
<evidence type="ECO:0000256" key="5">
    <source>
        <dbReference type="ARBA" id="ARBA00022679"/>
    </source>
</evidence>
<gene>
    <name evidence="17" type="ORF">A8L45_06080</name>
</gene>
<evidence type="ECO:0000256" key="13">
    <source>
        <dbReference type="PIRSR" id="PIRSR000409-1"/>
    </source>
</evidence>
<keyword evidence="5 12" id="KW-0808">Transferase</keyword>
<dbReference type="GO" id="GO:0006307">
    <property type="term" value="P:DNA alkylation repair"/>
    <property type="evidence" value="ECO:0007669"/>
    <property type="project" value="UniProtKB-UniRule"/>
</dbReference>
<dbReference type="GO" id="GO:0008270">
    <property type="term" value="F:zinc ion binding"/>
    <property type="evidence" value="ECO:0007669"/>
    <property type="project" value="InterPro"/>
</dbReference>
<dbReference type="InterPro" id="IPR036388">
    <property type="entry name" value="WH-like_DNA-bd_sf"/>
</dbReference>
<dbReference type="InterPro" id="IPR035451">
    <property type="entry name" value="Ada-like_dom_sf"/>
</dbReference>
<keyword evidence="10 12" id="KW-0234">DNA repair</keyword>
<dbReference type="InterPro" id="IPR009057">
    <property type="entry name" value="Homeodomain-like_sf"/>
</dbReference>
<dbReference type="STRING" id="1080227.A8L45_06080"/>
<evidence type="ECO:0000256" key="4">
    <source>
        <dbReference type="ARBA" id="ARBA00022603"/>
    </source>
</evidence>
<reference evidence="17 18" key="1">
    <citation type="submission" date="2016-05" db="EMBL/GenBank/DDBJ databases">
        <title>Genomic Taxonomy of the Vibrionaceae.</title>
        <authorList>
            <person name="Gomez-Gil B."/>
            <person name="Enciso-Ibarra J."/>
        </authorList>
    </citation>
    <scope>NUCLEOTIDE SEQUENCE [LARGE SCALE GENOMIC DNA]</scope>
    <source>
        <strain evidence="17 18">CAIM 1920</strain>
    </source>
</reference>
<feature type="binding site" evidence="15">
    <location>
        <position position="42"/>
    </location>
    <ligand>
        <name>Zn(2+)</name>
        <dbReference type="ChEBI" id="CHEBI:29105"/>
    </ligand>
</feature>
<feature type="domain" description="HTH araC/xylS-type" evidence="16">
    <location>
        <begin position="106"/>
        <end position="182"/>
    </location>
</feature>
<dbReference type="PIRSF" id="PIRSF000409">
    <property type="entry name" value="Ada"/>
    <property type="match status" value="1"/>
</dbReference>
<dbReference type="Pfam" id="PF12833">
    <property type="entry name" value="HTH_18"/>
    <property type="match status" value="1"/>
</dbReference>
<dbReference type="InterPro" id="IPR023546">
    <property type="entry name" value="MGMT"/>
</dbReference>
<dbReference type="PANTHER" id="PTHR10815">
    <property type="entry name" value="METHYLATED-DNA--PROTEIN-CYSTEINE METHYLTRANSFERASE"/>
    <property type="match status" value="1"/>
</dbReference>
<keyword evidence="14" id="KW-0862">Zinc</keyword>
<evidence type="ECO:0000256" key="12">
    <source>
        <dbReference type="HAMAP-Rule" id="MF_00772"/>
    </source>
</evidence>